<name>A0A165S866_9AGAM</name>
<sequence>MDDQQIGIRTRFTILVQAATSREGRTDMWSGSLRQGRGSEDGNDASQKKEDLANSQPILSRWDSRGEGVYQQNIERDVASAHEDRDTRPLSLDSLYDHYSL</sequence>
<proteinExistence type="predicted"/>
<reference evidence="2 3" key="1">
    <citation type="journal article" date="2016" name="Mol. Biol. Evol.">
        <title>Comparative Genomics of Early-Diverging Mushroom-Forming Fungi Provides Insights into the Origins of Lignocellulose Decay Capabilities.</title>
        <authorList>
            <person name="Nagy L.G."/>
            <person name="Riley R."/>
            <person name="Tritt A."/>
            <person name="Adam C."/>
            <person name="Daum C."/>
            <person name="Floudas D."/>
            <person name="Sun H."/>
            <person name="Yadav J.S."/>
            <person name="Pangilinan J."/>
            <person name="Larsson K.H."/>
            <person name="Matsuura K."/>
            <person name="Barry K."/>
            <person name="Labutti K."/>
            <person name="Kuo R."/>
            <person name="Ohm R.A."/>
            <person name="Bhattacharya S.S."/>
            <person name="Shirouzu T."/>
            <person name="Yoshinaga Y."/>
            <person name="Martin F.M."/>
            <person name="Grigoriev I.V."/>
            <person name="Hibbett D.S."/>
        </authorList>
    </citation>
    <scope>NUCLEOTIDE SEQUENCE [LARGE SCALE GENOMIC DNA]</scope>
    <source>
        <strain evidence="2 3">HHB14362 ss-1</strain>
    </source>
</reference>
<dbReference type="EMBL" id="KV425575">
    <property type="protein sequence ID" value="KZT24793.1"/>
    <property type="molecule type" value="Genomic_DNA"/>
</dbReference>
<accession>A0A165S866</accession>
<feature type="compositionally biased region" description="Low complexity" evidence="1">
    <location>
        <begin position="90"/>
        <end position="101"/>
    </location>
</feature>
<keyword evidence="3" id="KW-1185">Reference proteome</keyword>
<evidence type="ECO:0000313" key="3">
    <source>
        <dbReference type="Proteomes" id="UP000076761"/>
    </source>
</evidence>
<evidence type="ECO:0000313" key="2">
    <source>
        <dbReference type="EMBL" id="KZT24793.1"/>
    </source>
</evidence>
<feature type="compositionally biased region" description="Basic and acidic residues" evidence="1">
    <location>
        <begin position="74"/>
        <end position="88"/>
    </location>
</feature>
<gene>
    <name evidence="2" type="ORF">NEOLEDRAFT_1134436</name>
</gene>
<protein>
    <submittedName>
        <fullName evidence="2">Uncharacterized protein</fullName>
    </submittedName>
</protein>
<feature type="region of interest" description="Disordered" evidence="1">
    <location>
        <begin position="22"/>
        <end position="101"/>
    </location>
</feature>
<dbReference type="Proteomes" id="UP000076761">
    <property type="component" value="Unassembled WGS sequence"/>
</dbReference>
<dbReference type="AlphaFoldDB" id="A0A165S866"/>
<organism evidence="2 3">
    <name type="scientific">Neolentinus lepideus HHB14362 ss-1</name>
    <dbReference type="NCBI Taxonomy" id="1314782"/>
    <lineage>
        <taxon>Eukaryota</taxon>
        <taxon>Fungi</taxon>
        <taxon>Dikarya</taxon>
        <taxon>Basidiomycota</taxon>
        <taxon>Agaricomycotina</taxon>
        <taxon>Agaricomycetes</taxon>
        <taxon>Gloeophyllales</taxon>
        <taxon>Gloeophyllaceae</taxon>
        <taxon>Neolentinus</taxon>
    </lineage>
</organism>
<dbReference type="InParanoid" id="A0A165S866"/>
<evidence type="ECO:0000256" key="1">
    <source>
        <dbReference type="SAM" id="MobiDB-lite"/>
    </source>
</evidence>